<evidence type="ECO:0000313" key="3">
    <source>
        <dbReference type="Proteomes" id="UP001596513"/>
    </source>
</evidence>
<dbReference type="RefSeq" id="WP_380206178.1">
    <property type="nucleotide sequence ID" value="NZ_JBHTEK010000001.1"/>
</dbReference>
<evidence type="ECO:0000256" key="1">
    <source>
        <dbReference type="SAM" id="MobiDB-lite"/>
    </source>
</evidence>
<name>A0ABW2U946_9BACT</name>
<protein>
    <submittedName>
        <fullName evidence="2">Uncharacterized protein</fullName>
    </submittedName>
</protein>
<organism evidence="2 3">
    <name type="scientific">Hymenobacter humi</name>
    <dbReference type="NCBI Taxonomy" id="1411620"/>
    <lineage>
        <taxon>Bacteria</taxon>
        <taxon>Pseudomonadati</taxon>
        <taxon>Bacteroidota</taxon>
        <taxon>Cytophagia</taxon>
        <taxon>Cytophagales</taxon>
        <taxon>Hymenobacteraceae</taxon>
        <taxon>Hymenobacter</taxon>
    </lineage>
</organism>
<comment type="caution">
    <text evidence="2">The sequence shown here is derived from an EMBL/GenBank/DDBJ whole genome shotgun (WGS) entry which is preliminary data.</text>
</comment>
<dbReference type="EMBL" id="JBHTEK010000001">
    <property type="protein sequence ID" value="MFC7669006.1"/>
    <property type="molecule type" value="Genomic_DNA"/>
</dbReference>
<dbReference type="Proteomes" id="UP001596513">
    <property type="component" value="Unassembled WGS sequence"/>
</dbReference>
<proteinExistence type="predicted"/>
<evidence type="ECO:0000313" key="2">
    <source>
        <dbReference type="EMBL" id="MFC7669006.1"/>
    </source>
</evidence>
<keyword evidence="3" id="KW-1185">Reference proteome</keyword>
<gene>
    <name evidence="2" type="ORF">ACFQT0_17845</name>
</gene>
<accession>A0ABW2U946</accession>
<feature type="compositionally biased region" description="Polar residues" evidence="1">
    <location>
        <begin position="11"/>
        <end position="20"/>
    </location>
</feature>
<feature type="region of interest" description="Disordered" evidence="1">
    <location>
        <begin position="1"/>
        <end position="20"/>
    </location>
</feature>
<reference evidence="3" key="1">
    <citation type="journal article" date="2019" name="Int. J. Syst. Evol. Microbiol.">
        <title>The Global Catalogue of Microorganisms (GCM) 10K type strain sequencing project: providing services to taxonomists for standard genome sequencing and annotation.</title>
        <authorList>
            <consortium name="The Broad Institute Genomics Platform"/>
            <consortium name="The Broad Institute Genome Sequencing Center for Infectious Disease"/>
            <person name="Wu L."/>
            <person name="Ma J."/>
        </authorList>
    </citation>
    <scope>NUCLEOTIDE SEQUENCE [LARGE SCALE GENOMIC DNA]</scope>
    <source>
        <strain evidence="3">JCM 19635</strain>
    </source>
</reference>
<sequence length="200" mass="20388">MNDFQLEDQAQPPNSRQSPRIATHTPLLEDVLVCGEDAVDVLAARAVKAATLLELAPGTAGTLAAGCVDGGAIGGINAGLAFAAVVLAAVRLGAVGHEEGVATVVLGGKLTRMLFFTTGLLAVSTNSTWPLNKSAATVWLPMAGTVPMLVICTWLAPVTDHDTLVLSPALTVYLLAVKKPIATTGVGEEEVAKARLVAAG</sequence>